<protein>
    <submittedName>
        <fullName evidence="2">Uncharacterized protein</fullName>
    </submittedName>
</protein>
<reference evidence="2" key="1">
    <citation type="journal article" date="2020" name="Cell">
        <title>Large-Scale Comparative Analyses of Tick Genomes Elucidate Their Genetic Diversity and Vector Capacities.</title>
        <authorList>
            <consortium name="Tick Genome and Microbiome Consortium (TIGMIC)"/>
            <person name="Jia N."/>
            <person name="Wang J."/>
            <person name="Shi W."/>
            <person name="Du L."/>
            <person name="Sun Y."/>
            <person name="Zhan W."/>
            <person name="Jiang J.F."/>
            <person name="Wang Q."/>
            <person name="Zhang B."/>
            <person name="Ji P."/>
            <person name="Bell-Sakyi L."/>
            <person name="Cui X.M."/>
            <person name="Yuan T.T."/>
            <person name="Jiang B.G."/>
            <person name="Yang W.F."/>
            <person name="Lam T.T."/>
            <person name="Chang Q.C."/>
            <person name="Ding S.J."/>
            <person name="Wang X.J."/>
            <person name="Zhu J.G."/>
            <person name="Ruan X.D."/>
            <person name="Zhao L."/>
            <person name="Wei J.T."/>
            <person name="Ye R.Z."/>
            <person name="Que T.C."/>
            <person name="Du C.H."/>
            <person name="Zhou Y.H."/>
            <person name="Cheng J.X."/>
            <person name="Dai P.F."/>
            <person name="Guo W.B."/>
            <person name="Han X.H."/>
            <person name="Huang E.J."/>
            <person name="Li L.F."/>
            <person name="Wei W."/>
            <person name="Gao Y.C."/>
            <person name="Liu J.Z."/>
            <person name="Shao H.Z."/>
            <person name="Wang X."/>
            <person name="Wang C.C."/>
            <person name="Yang T.C."/>
            <person name="Huo Q.B."/>
            <person name="Li W."/>
            <person name="Chen H.Y."/>
            <person name="Chen S.E."/>
            <person name="Zhou L.G."/>
            <person name="Ni X.B."/>
            <person name="Tian J.H."/>
            <person name="Sheng Y."/>
            <person name="Liu T."/>
            <person name="Pan Y.S."/>
            <person name="Xia L.Y."/>
            <person name="Li J."/>
            <person name="Zhao F."/>
            <person name="Cao W.C."/>
        </authorList>
    </citation>
    <scope>NUCLEOTIDE SEQUENCE</scope>
    <source>
        <strain evidence="2">Rsan-2018</strain>
    </source>
</reference>
<evidence type="ECO:0000313" key="3">
    <source>
        <dbReference type="Proteomes" id="UP000821837"/>
    </source>
</evidence>
<accession>A0A9D4SMC8</accession>
<name>A0A9D4SMC8_RHISA</name>
<dbReference type="EMBL" id="JABSTV010001759">
    <property type="protein sequence ID" value="KAH7932043.1"/>
    <property type="molecule type" value="Genomic_DNA"/>
</dbReference>
<sequence length="118" mass="13202">MKLQARMDDLHQRVFNEIERLKGIMKKNAESPAHLPTLSGWHPGVINPRCCLFGGVDSLNRILWGCPDDPPPADLICSSPTEEQWEALLSSNDRDIQTRVLGRAEDVIEKHSLAAYVA</sequence>
<reference evidence="2" key="2">
    <citation type="submission" date="2021-09" db="EMBL/GenBank/DDBJ databases">
        <authorList>
            <person name="Jia N."/>
            <person name="Wang J."/>
            <person name="Shi W."/>
            <person name="Du L."/>
            <person name="Sun Y."/>
            <person name="Zhan W."/>
            <person name="Jiang J."/>
            <person name="Wang Q."/>
            <person name="Zhang B."/>
            <person name="Ji P."/>
            <person name="Sakyi L.B."/>
            <person name="Cui X."/>
            <person name="Yuan T."/>
            <person name="Jiang B."/>
            <person name="Yang W."/>
            <person name="Lam T.T.-Y."/>
            <person name="Chang Q."/>
            <person name="Ding S."/>
            <person name="Wang X."/>
            <person name="Zhu J."/>
            <person name="Ruan X."/>
            <person name="Zhao L."/>
            <person name="Wei J."/>
            <person name="Que T."/>
            <person name="Du C."/>
            <person name="Cheng J."/>
            <person name="Dai P."/>
            <person name="Han X."/>
            <person name="Huang E."/>
            <person name="Gao Y."/>
            <person name="Liu J."/>
            <person name="Shao H."/>
            <person name="Ye R."/>
            <person name="Li L."/>
            <person name="Wei W."/>
            <person name="Wang X."/>
            <person name="Wang C."/>
            <person name="Huo Q."/>
            <person name="Li W."/>
            <person name="Guo W."/>
            <person name="Chen H."/>
            <person name="Chen S."/>
            <person name="Zhou L."/>
            <person name="Zhou L."/>
            <person name="Ni X."/>
            <person name="Tian J."/>
            <person name="Zhou Y."/>
            <person name="Sheng Y."/>
            <person name="Liu T."/>
            <person name="Pan Y."/>
            <person name="Xia L."/>
            <person name="Li J."/>
            <person name="Zhao F."/>
            <person name="Cao W."/>
        </authorList>
    </citation>
    <scope>NUCLEOTIDE SEQUENCE</scope>
    <source>
        <strain evidence="2">Rsan-2018</strain>
        <tissue evidence="2">Larvae</tissue>
    </source>
</reference>
<evidence type="ECO:0000313" key="1">
    <source>
        <dbReference type="EMBL" id="KAH7931517.1"/>
    </source>
</evidence>
<evidence type="ECO:0000313" key="2">
    <source>
        <dbReference type="EMBL" id="KAH7932043.1"/>
    </source>
</evidence>
<dbReference type="AlphaFoldDB" id="A0A9D4SMC8"/>
<keyword evidence="3" id="KW-1185">Reference proteome</keyword>
<gene>
    <name evidence="2" type="ORF">HPB52_024942</name>
    <name evidence="1" type="ORF">HPB52_025619</name>
</gene>
<dbReference type="VEuPathDB" id="VectorBase:RSAN_043616"/>
<dbReference type="EMBL" id="JABSTV010002251">
    <property type="protein sequence ID" value="KAH7931517.1"/>
    <property type="molecule type" value="Genomic_DNA"/>
</dbReference>
<comment type="caution">
    <text evidence="2">The sequence shown here is derived from an EMBL/GenBank/DDBJ whole genome shotgun (WGS) entry which is preliminary data.</text>
</comment>
<proteinExistence type="predicted"/>
<organism evidence="2 3">
    <name type="scientific">Rhipicephalus sanguineus</name>
    <name type="common">Brown dog tick</name>
    <name type="synonym">Ixodes sanguineus</name>
    <dbReference type="NCBI Taxonomy" id="34632"/>
    <lineage>
        <taxon>Eukaryota</taxon>
        <taxon>Metazoa</taxon>
        <taxon>Ecdysozoa</taxon>
        <taxon>Arthropoda</taxon>
        <taxon>Chelicerata</taxon>
        <taxon>Arachnida</taxon>
        <taxon>Acari</taxon>
        <taxon>Parasitiformes</taxon>
        <taxon>Ixodida</taxon>
        <taxon>Ixodoidea</taxon>
        <taxon>Ixodidae</taxon>
        <taxon>Rhipicephalinae</taxon>
        <taxon>Rhipicephalus</taxon>
        <taxon>Rhipicephalus</taxon>
    </lineage>
</organism>
<dbReference type="Proteomes" id="UP000821837">
    <property type="component" value="Unassembled WGS sequence"/>
</dbReference>